<dbReference type="AlphaFoldDB" id="A0A669BMX1"/>
<organism evidence="2 3">
    <name type="scientific">Oreochromis niloticus</name>
    <name type="common">Nile tilapia</name>
    <name type="synonym">Tilapia nilotica</name>
    <dbReference type="NCBI Taxonomy" id="8128"/>
    <lineage>
        <taxon>Eukaryota</taxon>
        <taxon>Metazoa</taxon>
        <taxon>Chordata</taxon>
        <taxon>Craniata</taxon>
        <taxon>Vertebrata</taxon>
        <taxon>Euteleostomi</taxon>
        <taxon>Actinopterygii</taxon>
        <taxon>Neopterygii</taxon>
        <taxon>Teleostei</taxon>
        <taxon>Neoteleostei</taxon>
        <taxon>Acanthomorphata</taxon>
        <taxon>Ovalentaria</taxon>
        <taxon>Cichlomorphae</taxon>
        <taxon>Cichliformes</taxon>
        <taxon>Cichlidae</taxon>
        <taxon>African cichlids</taxon>
        <taxon>Pseudocrenilabrinae</taxon>
        <taxon>Oreochromini</taxon>
        <taxon>Oreochromis</taxon>
    </lineage>
</organism>
<dbReference type="InterPro" id="IPR005135">
    <property type="entry name" value="Endo/exonuclease/phosphatase"/>
</dbReference>
<dbReference type="SUPFAM" id="SSF56219">
    <property type="entry name" value="DNase I-like"/>
    <property type="match status" value="1"/>
</dbReference>
<feature type="domain" description="Reverse transcriptase" evidence="1">
    <location>
        <begin position="552"/>
        <end position="824"/>
    </location>
</feature>
<dbReference type="Pfam" id="PF00078">
    <property type="entry name" value="RVT_1"/>
    <property type="match status" value="1"/>
</dbReference>
<protein>
    <recommendedName>
        <fullName evidence="1">Reverse transcriptase domain-containing protein</fullName>
    </recommendedName>
</protein>
<dbReference type="InParanoid" id="A0A669BMX1"/>
<evidence type="ECO:0000313" key="3">
    <source>
        <dbReference type="Proteomes" id="UP000005207"/>
    </source>
</evidence>
<accession>A0A669BMX1</accession>
<evidence type="ECO:0000313" key="2">
    <source>
        <dbReference type="Ensembl" id="ENSONIP00000035904.1"/>
    </source>
</evidence>
<proteinExistence type="predicted"/>
<dbReference type="Proteomes" id="UP000005207">
    <property type="component" value="Unplaced"/>
</dbReference>
<dbReference type="Pfam" id="PF03372">
    <property type="entry name" value="Exo_endo_phos"/>
    <property type="match status" value="1"/>
</dbReference>
<keyword evidence="3" id="KW-1185">Reference proteome</keyword>
<dbReference type="SUPFAM" id="SSF56672">
    <property type="entry name" value="DNA/RNA polymerases"/>
    <property type="match status" value="1"/>
</dbReference>
<dbReference type="GO" id="GO:0003824">
    <property type="term" value="F:catalytic activity"/>
    <property type="evidence" value="ECO:0007669"/>
    <property type="project" value="InterPro"/>
</dbReference>
<dbReference type="PANTHER" id="PTHR33332">
    <property type="entry name" value="REVERSE TRANSCRIPTASE DOMAIN-CONTAINING PROTEIN"/>
    <property type="match status" value="1"/>
</dbReference>
<dbReference type="OMA" id="CETWLSA"/>
<evidence type="ECO:0000259" key="1">
    <source>
        <dbReference type="PROSITE" id="PS50878"/>
    </source>
</evidence>
<dbReference type="CDD" id="cd01650">
    <property type="entry name" value="RT_nLTR_like"/>
    <property type="match status" value="1"/>
</dbReference>
<dbReference type="GeneTree" id="ENSGT01150000286909"/>
<dbReference type="Gene3D" id="3.60.10.10">
    <property type="entry name" value="Endonuclease/exonuclease/phosphatase"/>
    <property type="match status" value="1"/>
</dbReference>
<name>A0A669BMX1_ORENI</name>
<dbReference type="InterPro" id="IPR000477">
    <property type="entry name" value="RT_dom"/>
</dbReference>
<reference evidence="2" key="2">
    <citation type="submission" date="2025-09" db="UniProtKB">
        <authorList>
            <consortium name="Ensembl"/>
        </authorList>
    </citation>
    <scope>IDENTIFICATION</scope>
</reference>
<sequence length="1022" mass="114884">MTYRRTLVLKASLRYSLKPLSRKQGAVPNLRFSRRSLDPVCAWLVPVLGLDGTSQSRKPCSPRPRRRGVNLRNLRPLCRASRTASDGDPPFTARIGLVNARSLANKTFILKDFFTSRGLDFLCVCETWLSAGECSIFSDLLPGDCCYFNSPRMLGRGGGIATIFKSHFKCKQLSTPSFTSFELSVFELGCSHTVLCAVVYRPPKYNKDFVGDFADFLAEFMPKYDRVLIVGDFNIHVCCPDMPMAKGFLNLIDSFNLVQCVTGPTHERGHTLDLVLSHGFSVFNIEICDAVFSDHSPVIFEVPLACASVKPRAAAQRCRVFNSSTAEHFSTVFDQICQIPDFLCSQTEELSSWFYSTCRTALDTVAPLKTRLPKTKSEPWLNDMTRAVRRDCRRAERKWKKDKLQVSFQMLKDCWRQYQRTVKDAKRKHLSDIILSNCHNPRVLFKTINSVLSAPYTDCIEPSSEACENFLHFFIEKVSSTRAQICPCAHDPSVSVSCSAVFDRFEPVTLSFLKETVGRLKPAGSPNDAVPPRLLKEVLSTVGPLVLELVNHSLMSGVVPKDFKHAVVKPLIKKPALDPTVLANYRPISKLPFLSKILEKVVYSQIMAFLEKQNVLEVFQSGFKPFHSTESALLKVFNDIFLATDAGDCVVLVLLDLTAAFDTVDHAILFSRLEHWVGIRGTALEWFRSYLAGRTFCVSLGDYVSSSAPLLCGVPQGSVLGPLLFSLYLLPLGSVLRKHGIAFHFYADDCQIYVPLKKKGRYLTQPLLQCLDDIKAWMSVNFLKFNDKKTEVMVFGSPTETPNVYVDSLAQYVKPTVTNLGVKVDCDLKFENQIKAVVKSSFFHLRQLAKIKPILSRQHFETVIHAFVSTRLDYCNALYIGVSASYISHLQRVQNAAARLLTGTRKFEHISPVLASLHWLPISFRIHFKILLFAFKALHGLAPSYLSELLQPYTPTRSLRSADQLLLNVPRTGRKLRGDRAFAVAAPKLWNELPLEIRQASSLPVFKSLLKTHLFTLAFDTT</sequence>
<dbReference type="Ensembl" id="ENSONIT00000065113.1">
    <property type="protein sequence ID" value="ENSONIP00000035904.1"/>
    <property type="gene ID" value="ENSONIG00000036143.1"/>
</dbReference>
<reference evidence="2" key="1">
    <citation type="submission" date="2025-08" db="UniProtKB">
        <authorList>
            <consortium name="Ensembl"/>
        </authorList>
    </citation>
    <scope>IDENTIFICATION</scope>
</reference>
<dbReference type="InterPro" id="IPR036691">
    <property type="entry name" value="Endo/exonu/phosph_ase_sf"/>
</dbReference>
<dbReference type="InterPro" id="IPR043502">
    <property type="entry name" value="DNA/RNA_pol_sf"/>
</dbReference>
<dbReference type="PROSITE" id="PS50878">
    <property type="entry name" value="RT_POL"/>
    <property type="match status" value="1"/>
</dbReference>